<keyword evidence="3" id="KW-1185">Reference proteome</keyword>
<feature type="compositionally biased region" description="Low complexity" evidence="1">
    <location>
        <begin position="53"/>
        <end position="66"/>
    </location>
</feature>
<dbReference type="EMBL" id="CP144754">
    <property type="protein sequence ID" value="WVZ96335.1"/>
    <property type="molecule type" value="Genomic_DNA"/>
</dbReference>
<dbReference type="Proteomes" id="UP001341281">
    <property type="component" value="Chromosome 10"/>
</dbReference>
<gene>
    <name evidence="2" type="ORF">U9M48_041990</name>
</gene>
<sequence>MAVDRRLKVLAAARAGAGAPKPKRARPNDGAVGGGGGEVTSGIATVEKEKQVSSRPAAVAPLAASRRAADGERGAGAGGGGDGGLPRPRLQRVLPPSQALNLPVDQQEVAKLRHKLAKSKAACLLQDQKVAFLEGLVKAQQDLLKAQQDHWVSLWHQQQEAIHSAADSLYTCPATTFGLPSSSTTTSTSTWTTGVDINAARVLHIQQGRVDPLTNDD</sequence>
<evidence type="ECO:0000313" key="2">
    <source>
        <dbReference type="EMBL" id="WVZ96335.1"/>
    </source>
</evidence>
<accession>A0AAQ3UU77</accession>
<feature type="compositionally biased region" description="Gly residues" evidence="1">
    <location>
        <begin position="74"/>
        <end position="84"/>
    </location>
</feature>
<protein>
    <submittedName>
        <fullName evidence="2">Uncharacterized protein</fullName>
    </submittedName>
</protein>
<dbReference type="AlphaFoldDB" id="A0AAQ3UU77"/>
<evidence type="ECO:0000313" key="3">
    <source>
        <dbReference type="Proteomes" id="UP001341281"/>
    </source>
</evidence>
<reference evidence="2 3" key="1">
    <citation type="submission" date="2024-02" db="EMBL/GenBank/DDBJ databases">
        <title>High-quality chromosome-scale genome assembly of Pensacola bahiagrass (Paspalum notatum Flugge var. saurae).</title>
        <authorList>
            <person name="Vega J.M."/>
            <person name="Podio M."/>
            <person name="Orjuela J."/>
            <person name="Siena L.A."/>
            <person name="Pessino S.C."/>
            <person name="Combes M.C."/>
            <person name="Mariac C."/>
            <person name="Albertini E."/>
            <person name="Pupilli F."/>
            <person name="Ortiz J.P.A."/>
            <person name="Leblanc O."/>
        </authorList>
    </citation>
    <scope>NUCLEOTIDE SEQUENCE [LARGE SCALE GENOMIC DNA]</scope>
    <source>
        <strain evidence="2">R1</strain>
        <tissue evidence="2">Leaf</tissue>
    </source>
</reference>
<proteinExistence type="predicted"/>
<organism evidence="2 3">
    <name type="scientific">Paspalum notatum var. saurae</name>
    <dbReference type="NCBI Taxonomy" id="547442"/>
    <lineage>
        <taxon>Eukaryota</taxon>
        <taxon>Viridiplantae</taxon>
        <taxon>Streptophyta</taxon>
        <taxon>Embryophyta</taxon>
        <taxon>Tracheophyta</taxon>
        <taxon>Spermatophyta</taxon>
        <taxon>Magnoliopsida</taxon>
        <taxon>Liliopsida</taxon>
        <taxon>Poales</taxon>
        <taxon>Poaceae</taxon>
        <taxon>PACMAD clade</taxon>
        <taxon>Panicoideae</taxon>
        <taxon>Andropogonodae</taxon>
        <taxon>Paspaleae</taxon>
        <taxon>Paspalinae</taxon>
        <taxon>Paspalum</taxon>
    </lineage>
</organism>
<evidence type="ECO:0000256" key="1">
    <source>
        <dbReference type="SAM" id="MobiDB-lite"/>
    </source>
</evidence>
<name>A0AAQ3UU77_PASNO</name>
<feature type="region of interest" description="Disordered" evidence="1">
    <location>
        <begin position="13"/>
        <end position="91"/>
    </location>
</feature>